<feature type="compositionally biased region" description="Low complexity" evidence="12">
    <location>
        <begin position="1062"/>
        <end position="1076"/>
    </location>
</feature>
<dbReference type="Gene3D" id="1.10.287.130">
    <property type="match status" value="1"/>
</dbReference>
<keyword evidence="10" id="KW-0675">Receptor</keyword>
<dbReference type="FunFam" id="1.10.287.130:FF:000048">
    <property type="entry name" value="Sensor histidine kinase/response regulator"/>
    <property type="match status" value="1"/>
</dbReference>
<dbReference type="GO" id="GO:0000155">
    <property type="term" value="F:phosphorelay sensor kinase activity"/>
    <property type="evidence" value="ECO:0007669"/>
    <property type="project" value="InterPro"/>
</dbReference>
<feature type="domain" description="Phytochrome chromophore attachment site" evidence="13">
    <location>
        <begin position="377"/>
        <end position="539"/>
    </location>
</feature>
<feature type="domain" description="Histidine kinase" evidence="14">
    <location>
        <begin position="753"/>
        <end position="997"/>
    </location>
</feature>
<dbReference type="SMART" id="SM00388">
    <property type="entry name" value="HisKA"/>
    <property type="match status" value="1"/>
</dbReference>
<evidence type="ECO:0000259" key="15">
    <source>
        <dbReference type="PROSITE" id="PS50110"/>
    </source>
</evidence>
<dbReference type="PANTHER" id="PTHR43065">
    <property type="entry name" value="SENSOR HISTIDINE KINASE"/>
    <property type="match status" value="1"/>
</dbReference>
<dbReference type="PANTHER" id="PTHR43065:SF10">
    <property type="entry name" value="PEROXIDE STRESS-ACTIVATED HISTIDINE KINASE MAK3"/>
    <property type="match status" value="1"/>
</dbReference>
<keyword evidence="9" id="KW-0902">Two-component regulatory system</keyword>
<dbReference type="InterPro" id="IPR013654">
    <property type="entry name" value="PAS_2"/>
</dbReference>
<evidence type="ECO:0000256" key="8">
    <source>
        <dbReference type="ARBA" id="ARBA00022991"/>
    </source>
</evidence>
<dbReference type="PROSITE" id="PS50109">
    <property type="entry name" value="HIS_KIN"/>
    <property type="match status" value="1"/>
</dbReference>
<dbReference type="InterPro" id="IPR001789">
    <property type="entry name" value="Sig_transdc_resp-reg_receiver"/>
</dbReference>
<keyword evidence="1" id="KW-0600">Photoreceptor protein</keyword>
<dbReference type="InterPro" id="IPR003661">
    <property type="entry name" value="HisK_dim/P_dom"/>
</dbReference>
<feature type="compositionally biased region" description="Basic and acidic residues" evidence="12">
    <location>
        <begin position="13"/>
        <end position="25"/>
    </location>
</feature>
<dbReference type="FunFam" id="3.30.450.270:FF:000002">
    <property type="entry name" value="Sensor histidine kinase/response regulator, putative"/>
    <property type="match status" value="1"/>
</dbReference>
<dbReference type="Gene3D" id="3.30.450.270">
    <property type="match status" value="1"/>
</dbReference>
<dbReference type="InterPro" id="IPR001294">
    <property type="entry name" value="Phytochrome"/>
</dbReference>
<feature type="region of interest" description="Disordered" evidence="12">
    <location>
        <begin position="1162"/>
        <end position="1209"/>
    </location>
</feature>
<evidence type="ECO:0000256" key="3">
    <source>
        <dbReference type="ARBA" id="ARBA00022606"/>
    </source>
</evidence>
<dbReference type="SMART" id="SM00387">
    <property type="entry name" value="HATPase_c"/>
    <property type="match status" value="1"/>
</dbReference>
<dbReference type="CDD" id="cd00082">
    <property type="entry name" value="HisKA"/>
    <property type="match status" value="1"/>
</dbReference>
<feature type="modified residue" description="4-aspartylphosphate" evidence="11">
    <location>
        <position position="1264"/>
    </location>
</feature>
<dbReference type="EMBL" id="JAVHJO010000007">
    <property type="protein sequence ID" value="KAK6539076.1"/>
    <property type="molecule type" value="Genomic_DNA"/>
</dbReference>
<dbReference type="Pfam" id="PF08446">
    <property type="entry name" value="PAS_2"/>
    <property type="match status" value="1"/>
</dbReference>
<comment type="caution">
    <text evidence="16">The sequence shown here is derived from an EMBL/GenBank/DDBJ whole genome shotgun (WGS) entry which is preliminary data.</text>
</comment>
<evidence type="ECO:0000256" key="5">
    <source>
        <dbReference type="ARBA" id="ARBA00022741"/>
    </source>
</evidence>
<dbReference type="SUPFAM" id="SSF47384">
    <property type="entry name" value="Homodimeric domain of signal transducing histidine kinase"/>
    <property type="match status" value="1"/>
</dbReference>
<organism evidence="16 17">
    <name type="scientific">Orbilia ellipsospora</name>
    <dbReference type="NCBI Taxonomy" id="2528407"/>
    <lineage>
        <taxon>Eukaryota</taxon>
        <taxon>Fungi</taxon>
        <taxon>Dikarya</taxon>
        <taxon>Ascomycota</taxon>
        <taxon>Pezizomycotina</taxon>
        <taxon>Orbiliomycetes</taxon>
        <taxon>Orbiliales</taxon>
        <taxon>Orbiliaceae</taxon>
        <taxon>Orbilia</taxon>
    </lineage>
</organism>
<dbReference type="SUPFAM" id="SSF55781">
    <property type="entry name" value="GAF domain-like"/>
    <property type="match status" value="2"/>
</dbReference>
<dbReference type="Gene3D" id="3.30.450.40">
    <property type="match status" value="1"/>
</dbReference>
<keyword evidence="6 16" id="KW-0418">Kinase</keyword>
<dbReference type="InterPro" id="IPR029016">
    <property type="entry name" value="GAF-like_dom_sf"/>
</dbReference>
<dbReference type="InterPro" id="IPR005467">
    <property type="entry name" value="His_kinase_dom"/>
</dbReference>
<dbReference type="InterPro" id="IPR043150">
    <property type="entry name" value="Phytochrome_PHY_sf"/>
</dbReference>
<dbReference type="GO" id="GO:0005524">
    <property type="term" value="F:ATP binding"/>
    <property type="evidence" value="ECO:0007669"/>
    <property type="project" value="UniProtKB-KW"/>
</dbReference>
<dbReference type="PROSITE" id="PS50046">
    <property type="entry name" value="PHYTOCHROME_2"/>
    <property type="match status" value="1"/>
</dbReference>
<dbReference type="InterPro" id="IPR003594">
    <property type="entry name" value="HATPase_dom"/>
</dbReference>
<name>A0AAV9XBT4_9PEZI</name>
<keyword evidence="8" id="KW-0157">Chromophore</keyword>
<dbReference type="InterPro" id="IPR003018">
    <property type="entry name" value="GAF"/>
</dbReference>
<evidence type="ECO:0000259" key="14">
    <source>
        <dbReference type="PROSITE" id="PS50109"/>
    </source>
</evidence>
<evidence type="ECO:0000256" key="2">
    <source>
        <dbReference type="ARBA" id="ARBA00022553"/>
    </source>
</evidence>
<evidence type="ECO:0000256" key="11">
    <source>
        <dbReference type="PROSITE-ProRule" id="PRU00169"/>
    </source>
</evidence>
<dbReference type="SMART" id="SM00448">
    <property type="entry name" value="REC"/>
    <property type="match status" value="1"/>
</dbReference>
<dbReference type="InterPro" id="IPR036890">
    <property type="entry name" value="HATPase_C_sf"/>
</dbReference>
<feature type="region of interest" description="Disordered" evidence="12">
    <location>
        <begin position="1092"/>
        <end position="1121"/>
    </location>
</feature>
<dbReference type="Gene3D" id="3.40.50.2300">
    <property type="match status" value="1"/>
</dbReference>
<feature type="region of interest" description="Disordered" evidence="12">
    <location>
        <begin position="1"/>
        <end position="65"/>
    </location>
</feature>
<evidence type="ECO:0000256" key="9">
    <source>
        <dbReference type="ARBA" id="ARBA00023012"/>
    </source>
</evidence>
<feature type="region of interest" description="Disordered" evidence="12">
    <location>
        <begin position="308"/>
        <end position="337"/>
    </location>
</feature>
<reference evidence="16 17" key="1">
    <citation type="submission" date="2019-10" db="EMBL/GenBank/DDBJ databases">
        <authorList>
            <person name="Palmer J.M."/>
        </authorList>
    </citation>
    <scope>NUCLEOTIDE SEQUENCE [LARGE SCALE GENOMIC DNA]</scope>
    <source>
        <strain evidence="16 17">TWF694</strain>
    </source>
</reference>
<evidence type="ECO:0000256" key="4">
    <source>
        <dbReference type="ARBA" id="ARBA00022679"/>
    </source>
</evidence>
<accession>A0AAV9XBT4</accession>
<feature type="domain" description="Response regulatory" evidence="15">
    <location>
        <begin position="1213"/>
        <end position="1346"/>
    </location>
</feature>
<dbReference type="Pfam" id="PF00072">
    <property type="entry name" value="Response_reg"/>
    <property type="match status" value="1"/>
</dbReference>
<keyword evidence="5" id="KW-0547">Nucleotide-binding</keyword>
<dbReference type="CDD" id="cd17546">
    <property type="entry name" value="REC_hyHK_CKI1_RcsC-like"/>
    <property type="match status" value="1"/>
</dbReference>
<dbReference type="Gene3D" id="3.30.450.20">
    <property type="entry name" value="PAS domain"/>
    <property type="match status" value="1"/>
</dbReference>
<feature type="compositionally biased region" description="Polar residues" evidence="12">
    <location>
        <begin position="34"/>
        <end position="57"/>
    </location>
</feature>
<proteinExistence type="predicted"/>
<feature type="region of interest" description="Disordered" evidence="12">
    <location>
        <begin position="1000"/>
        <end position="1078"/>
    </location>
</feature>
<evidence type="ECO:0000256" key="6">
    <source>
        <dbReference type="ARBA" id="ARBA00022777"/>
    </source>
</evidence>
<evidence type="ECO:0000256" key="7">
    <source>
        <dbReference type="ARBA" id="ARBA00022840"/>
    </source>
</evidence>
<keyword evidence="2 11" id="KW-0597">Phosphoprotein</keyword>
<dbReference type="GO" id="GO:0006355">
    <property type="term" value="P:regulation of DNA-templated transcription"/>
    <property type="evidence" value="ECO:0007669"/>
    <property type="project" value="InterPro"/>
</dbReference>
<dbReference type="Pfam" id="PF01590">
    <property type="entry name" value="GAF"/>
    <property type="match status" value="1"/>
</dbReference>
<feature type="region of interest" description="Disordered" evidence="12">
    <location>
        <begin position="84"/>
        <end position="107"/>
    </location>
</feature>
<dbReference type="InterPro" id="IPR035965">
    <property type="entry name" value="PAS-like_dom_sf"/>
</dbReference>
<sequence length="1379" mass="151809">MSASSSHGPDLSGRGDNDGDSDKPTPKPKIATPGRSSSGYFNQPTSSMSSGITSPTLSADLDPLSPDATNRVFPIRSVVAVDNSRQGHLRSESPMSSERSFGILPPPDPATILSSDTGSVRSARESIASILSSGQAAAGTGGADEGFLTQRFSYQNTAEGHMVVTGIAGAETMQRCEDEPIHCPGAVQGFGALVVLKQNPADDSKLIVRIASENAEAIIGYPPRKLFALPSFTRILSDEQAENLLDHIDFTREGADDLAQNGPEVFSLIITGPDALQIKLWCATHIATHDPTLVICEFEREDDELFPIAAGDDEQPPPPENTLDSEPTEEELLESTTSLSKPLRVLRHARRRRGEAAAMEVFNILSQIQEQLASAPDLTKFLKVLVGVVKELTGFHRVMIYQFDEAWNGKVVTELVDYRATKDLYKGLNFPASDIPKQARELYRINKVRLLYDRDQTTARLVCRTAEDLEVPLDMTHAYLRAMSPIHIKYLANMGVRASMSISITAFNELWGLISCHTYGNKGMRVAFPIRKLCRLIGETASRNIERLSYASRLQARKLINTVPTETNPSGYIVASSDDLLRLFDADFGLLSIRDETKVLGQLEDTQEALAMVEYFRIKCFTSVITSQQLSTTFPDLKYPPGFKTIAGALLVPLSGAGKDFIVFFRKGQLRHVHWAGNPYEKTMKAGTAALLEPRKSFKLWSETVVGKSREWTDDEVETAAVLCLVYGKFIEVWRQKEAALQTSQLTRILLANASHEVRTPLNAIINYLEIALEGPLDNETRENLSRSHSASKSLIYVINDLLDLTRTEEGHNLIKDEVFDLSSTIREATDAFKSDAARKGIEFEVVEYPGVPQFVKGDQSKVRQAVANLAANAISHTSTGGVKVELWLSSVVENRCDIEIAVQDSGVGMSPKKLDALFRELEQVQSDMDYEEGEMNLLSPSSPTSGDAQLVQKQRNILGLGLAVVARIIRNMNGQLRLKSEEGKGSRFSIQMPFAIPEATPIISGGPSSHSAGVSPGPPRTPSLELDPSERMLVRKDQSRSRPPSTTIPSMIRRLSDDSMHSSNSMNSLRSGNSNKSEVDRLLESFSASPVVQTPVTEEKKYLQSSSRSGRLSAGSEKELSPPYQVLASPIHKPGLEPITDTKTPVRAVRIEEGDVLPEVAETHHDEPEIIGSHPTTPGETPGPEKKNQEPTSKGEIHDKSHQTDSKKKDFRVLVAEDDLINSRIIKKRLEKLGHRVTLTVNGEECATVFAERGCDFDAILMDIQMPIMDGYASTKTIRKSEENTKGENSIVPDTQRLNGRIPIVAVSASLLEKERQMYIDCGFDAWILKPVDFQRLNILMDGIVNPETRTSCLYTPGEWERGGWFGECPEPQTKSDS</sequence>
<evidence type="ECO:0000259" key="13">
    <source>
        <dbReference type="PROSITE" id="PS50046"/>
    </source>
</evidence>
<feature type="compositionally biased region" description="Basic and acidic residues" evidence="12">
    <location>
        <begin position="1029"/>
        <end position="1041"/>
    </location>
</feature>
<dbReference type="GO" id="GO:0009881">
    <property type="term" value="F:photoreceptor activity"/>
    <property type="evidence" value="ECO:0007669"/>
    <property type="project" value="UniProtKB-KW"/>
</dbReference>
<keyword evidence="3" id="KW-0716">Sensory transduction</keyword>
<gene>
    <name evidence="16" type="primary">PHY1_1</name>
    <name evidence="16" type="ORF">TWF694_010617</name>
</gene>
<evidence type="ECO:0000256" key="10">
    <source>
        <dbReference type="ARBA" id="ARBA00023170"/>
    </source>
</evidence>
<dbReference type="Proteomes" id="UP001365542">
    <property type="component" value="Unassembled WGS sequence"/>
</dbReference>
<evidence type="ECO:0000313" key="16">
    <source>
        <dbReference type="EMBL" id="KAK6539076.1"/>
    </source>
</evidence>
<evidence type="ECO:0000256" key="12">
    <source>
        <dbReference type="SAM" id="MobiDB-lite"/>
    </source>
</evidence>
<dbReference type="PRINTS" id="PR01033">
    <property type="entry name" value="PHYTOCHROME"/>
</dbReference>
<dbReference type="Pfam" id="PF00360">
    <property type="entry name" value="PHY"/>
    <property type="match status" value="1"/>
</dbReference>
<dbReference type="InterPro" id="IPR013515">
    <property type="entry name" value="Phytochrome_cen-reg"/>
</dbReference>
<dbReference type="GO" id="GO:0009584">
    <property type="term" value="P:detection of visible light"/>
    <property type="evidence" value="ECO:0007669"/>
    <property type="project" value="InterPro"/>
</dbReference>
<dbReference type="Gene3D" id="3.30.565.10">
    <property type="entry name" value="Histidine kinase-like ATPase, C-terminal domain"/>
    <property type="match status" value="1"/>
</dbReference>
<dbReference type="InterPro" id="IPR011006">
    <property type="entry name" value="CheY-like_superfamily"/>
</dbReference>
<keyword evidence="4" id="KW-0808">Transferase</keyword>
<dbReference type="Pfam" id="PF00512">
    <property type="entry name" value="HisKA"/>
    <property type="match status" value="1"/>
</dbReference>
<dbReference type="InterPro" id="IPR036097">
    <property type="entry name" value="HisK_dim/P_sf"/>
</dbReference>
<feature type="compositionally biased region" description="Basic and acidic residues" evidence="12">
    <location>
        <begin position="1184"/>
        <end position="1209"/>
    </location>
</feature>
<feature type="compositionally biased region" description="Low complexity" evidence="12">
    <location>
        <begin position="1042"/>
        <end position="1051"/>
    </location>
</feature>
<dbReference type="Pfam" id="PF02518">
    <property type="entry name" value="HATPase_c"/>
    <property type="match status" value="1"/>
</dbReference>
<evidence type="ECO:0000256" key="1">
    <source>
        <dbReference type="ARBA" id="ARBA00022543"/>
    </source>
</evidence>
<feature type="compositionally biased region" description="Low complexity" evidence="12">
    <location>
        <begin position="1106"/>
        <end position="1116"/>
    </location>
</feature>
<dbReference type="PROSITE" id="PS50110">
    <property type="entry name" value="RESPONSE_REGULATORY"/>
    <property type="match status" value="1"/>
</dbReference>
<keyword evidence="17" id="KW-1185">Reference proteome</keyword>
<dbReference type="SUPFAM" id="SSF55785">
    <property type="entry name" value="PYP-like sensor domain (PAS domain)"/>
    <property type="match status" value="1"/>
</dbReference>
<dbReference type="InterPro" id="IPR016132">
    <property type="entry name" value="Phyto_chromo_attachment"/>
</dbReference>
<keyword evidence="7" id="KW-0067">ATP-binding</keyword>
<evidence type="ECO:0000313" key="17">
    <source>
        <dbReference type="Proteomes" id="UP001365542"/>
    </source>
</evidence>
<protein>
    <submittedName>
        <fullName evidence="16">Light-sensor Protein kinase</fullName>
    </submittedName>
</protein>
<dbReference type="SUPFAM" id="SSF55874">
    <property type="entry name" value="ATPase domain of HSP90 chaperone/DNA topoisomerase II/histidine kinase"/>
    <property type="match status" value="1"/>
</dbReference>
<dbReference type="SUPFAM" id="SSF52172">
    <property type="entry name" value="CheY-like"/>
    <property type="match status" value="1"/>
</dbReference>